<gene>
    <name evidence="1" type="ORF">PanWU01x14_057280</name>
</gene>
<reference evidence="2" key="1">
    <citation type="submission" date="2016-06" db="EMBL/GenBank/DDBJ databases">
        <title>Parallel loss of symbiosis genes in relatives of nitrogen-fixing non-legume Parasponia.</title>
        <authorList>
            <person name="Van Velzen R."/>
            <person name="Holmer R."/>
            <person name="Bu F."/>
            <person name="Rutten L."/>
            <person name="Van Zeijl A."/>
            <person name="Liu W."/>
            <person name="Santuari L."/>
            <person name="Cao Q."/>
            <person name="Sharma T."/>
            <person name="Shen D."/>
            <person name="Roswanjaya Y."/>
            <person name="Wardhani T."/>
            <person name="Kalhor M.S."/>
            <person name="Jansen J."/>
            <person name="Van den Hoogen J."/>
            <person name="Gungor B."/>
            <person name="Hartog M."/>
            <person name="Hontelez J."/>
            <person name="Verver J."/>
            <person name="Yang W.-C."/>
            <person name="Schijlen E."/>
            <person name="Repin R."/>
            <person name="Schilthuizen M."/>
            <person name="Schranz E."/>
            <person name="Heidstra R."/>
            <person name="Miyata K."/>
            <person name="Fedorova E."/>
            <person name="Kohlen W."/>
            <person name="Bisseling T."/>
            <person name="Smit S."/>
            <person name="Geurts R."/>
        </authorList>
    </citation>
    <scope>NUCLEOTIDE SEQUENCE [LARGE SCALE GENOMIC DNA]</scope>
    <source>
        <strain evidence="2">cv. WU1-14</strain>
    </source>
</reference>
<protein>
    <submittedName>
        <fullName evidence="1">Uncharacterized protein</fullName>
    </submittedName>
</protein>
<name>A0A2P5DJU1_PARAD</name>
<organism evidence="1 2">
    <name type="scientific">Parasponia andersonii</name>
    <name type="common">Sponia andersonii</name>
    <dbReference type="NCBI Taxonomy" id="3476"/>
    <lineage>
        <taxon>Eukaryota</taxon>
        <taxon>Viridiplantae</taxon>
        <taxon>Streptophyta</taxon>
        <taxon>Embryophyta</taxon>
        <taxon>Tracheophyta</taxon>
        <taxon>Spermatophyta</taxon>
        <taxon>Magnoliopsida</taxon>
        <taxon>eudicotyledons</taxon>
        <taxon>Gunneridae</taxon>
        <taxon>Pentapetalae</taxon>
        <taxon>rosids</taxon>
        <taxon>fabids</taxon>
        <taxon>Rosales</taxon>
        <taxon>Cannabaceae</taxon>
        <taxon>Parasponia</taxon>
    </lineage>
</organism>
<dbReference type="Proteomes" id="UP000237105">
    <property type="component" value="Unassembled WGS sequence"/>
</dbReference>
<evidence type="ECO:0000313" key="2">
    <source>
        <dbReference type="Proteomes" id="UP000237105"/>
    </source>
</evidence>
<keyword evidence="2" id="KW-1185">Reference proteome</keyword>
<feature type="non-terminal residue" evidence="1">
    <location>
        <position position="51"/>
    </location>
</feature>
<evidence type="ECO:0000313" key="1">
    <source>
        <dbReference type="EMBL" id="PON73546.1"/>
    </source>
</evidence>
<sequence>MTGVGLSAAGSGCGSVRQANRGIVRWRARSAEASLSPFLSSPQCEKELFSG</sequence>
<comment type="caution">
    <text evidence="1">The sequence shown here is derived from an EMBL/GenBank/DDBJ whole genome shotgun (WGS) entry which is preliminary data.</text>
</comment>
<accession>A0A2P5DJU1</accession>
<dbReference type="AlphaFoldDB" id="A0A2P5DJU1"/>
<dbReference type="EMBL" id="JXTB01000033">
    <property type="protein sequence ID" value="PON73546.1"/>
    <property type="molecule type" value="Genomic_DNA"/>
</dbReference>
<proteinExistence type="predicted"/>